<comment type="caution">
    <text evidence="2">The sequence shown here is derived from an EMBL/GenBank/DDBJ whole genome shotgun (WGS) entry which is preliminary data.</text>
</comment>
<dbReference type="EMBL" id="SJFN01000025">
    <property type="protein sequence ID" value="TBW35532.1"/>
    <property type="molecule type" value="Genomic_DNA"/>
</dbReference>
<dbReference type="AlphaFoldDB" id="A0A4Q9VKR0"/>
<gene>
    <name evidence="2" type="ORF">EYW49_16035</name>
</gene>
<protein>
    <submittedName>
        <fullName evidence="2">ABC transporter substrate-binding protein</fullName>
    </submittedName>
</protein>
<evidence type="ECO:0000313" key="3">
    <source>
        <dbReference type="Proteomes" id="UP000292781"/>
    </source>
</evidence>
<proteinExistence type="predicted"/>
<reference evidence="2 3" key="1">
    <citation type="submission" date="2019-02" db="EMBL/GenBank/DDBJ databases">
        <title>Siculibacillus lacustris gen. nov., sp. nov., a new rosette-forming bacterium isolated from a freshwater crater lake (Lake St. Ana, Romania).</title>
        <authorList>
            <person name="Felfoldi T."/>
            <person name="Marton Z."/>
            <person name="Szabo A."/>
            <person name="Mentes A."/>
            <person name="Boka K."/>
            <person name="Marialigeti K."/>
            <person name="Mathe I."/>
            <person name="Koncz M."/>
            <person name="Schumann P."/>
            <person name="Toth E."/>
        </authorList>
    </citation>
    <scope>NUCLEOTIDE SEQUENCE [LARGE SCALE GENOMIC DNA]</scope>
    <source>
        <strain evidence="2 3">SA-279</strain>
    </source>
</reference>
<accession>A0A4Q9VKR0</accession>
<organism evidence="2 3">
    <name type="scientific">Siculibacillus lacustris</name>
    <dbReference type="NCBI Taxonomy" id="1549641"/>
    <lineage>
        <taxon>Bacteria</taxon>
        <taxon>Pseudomonadati</taxon>
        <taxon>Pseudomonadota</taxon>
        <taxon>Alphaproteobacteria</taxon>
        <taxon>Hyphomicrobiales</taxon>
        <taxon>Ancalomicrobiaceae</taxon>
        <taxon>Siculibacillus</taxon>
    </lineage>
</organism>
<dbReference type="PANTHER" id="PTHR30024">
    <property type="entry name" value="ALIPHATIC SULFONATES-BINDING PROTEIN-RELATED"/>
    <property type="match status" value="1"/>
</dbReference>
<dbReference type="SUPFAM" id="SSF53850">
    <property type="entry name" value="Periplasmic binding protein-like II"/>
    <property type="match status" value="1"/>
</dbReference>
<dbReference type="RefSeq" id="WP_131310634.1">
    <property type="nucleotide sequence ID" value="NZ_SJFN01000025.1"/>
</dbReference>
<sequence length="359" mass="38975">MNTILKQAPSGETIGAGDAAAVLYTICPVLNGSAAAAELGWLDEEFARVGAKATYLRSLPENEGWLPHYNHGKTRLFRDGGAIPTIQAKADRIDTTLIGLTWGQTGGSILVRADSGIRRVADLKGRRIGLIKSLNRGKIDFQRATAEFGIELALHLAGLSRADVEIVDLEHTDQQQHPPAAKPSQVWARARSLFGHKAADVAGLEAGVVDAIHSDAARAFGLIASGRFTAIEDLSRHPDWTLQISNGPYTAAVDTEFAVANRDVVVAFLRAAIRGGRWAKENPRAAAPIYRRATFFDDLEQIEKHIAAADLIPNLSRRNRAAIEIQKSFLISHGYQTNDFAVDDWANGDYLAEALESLR</sequence>
<dbReference type="Pfam" id="PF09084">
    <property type="entry name" value="NMT1"/>
    <property type="match status" value="1"/>
</dbReference>
<dbReference type="Proteomes" id="UP000292781">
    <property type="component" value="Unassembled WGS sequence"/>
</dbReference>
<feature type="domain" description="SsuA/THI5-like" evidence="1">
    <location>
        <begin position="93"/>
        <end position="169"/>
    </location>
</feature>
<dbReference type="Gene3D" id="3.40.190.270">
    <property type="match status" value="1"/>
</dbReference>
<dbReference type="Gene3D" id="3.40.190.10">
    <property type="entry name" value="Periplasmic binding protein-like II"/>
    <property type="match status" value="1"/>
</dbReference>
<name>A0A4Q9VKR0_9HYPH</name>
<dbReference type="PANTHER" id="PTHR30024:SF45">
    <property type="entry name" value="ABC TRANSPORTER SUBSTRATE-BINDING PROTEIN"/>
    <property type="match status" value="1"/>
</dbReference>
<keyword evidence="3" id="KW-1185">Reference proteome</keyword>
<evidence type="ECO:0000313" key="2">
    <source>
        <dbReference type="EMBL" id="TBW35532.1"/>
    </source>
</evidence>
<dbReference type="InterPro" id="IPR015168">
    <property type="entry name" value="SsuA/THI5"/>
</dbReference>
<evidence type="ECO:0000259" key="1">
    <source>
        <dbReference type="Pfam" id="PF09084"/>
    </source>
</evidence>
<dbReference type="OrthoDB" id="7467011at2"/>